<keyword evidence="2" id="KW-1185">Reference proteome</keyword>
<reference evidence="1" key="1">
    <citation type="submission" date="2023-04" db="EMBL/GenBank/DDBJ databases">
        <title>A chromosome-level genome assembly of the parasitoid wasp Eretmocerus hayati.</title>
        <authorList>
            <person name="Zhong Y."/>
            <person name="Liu S."/>
            <person name="Liu Y."/>
        </authorList>
    </citation>
    <scope>NUCLEOTIDE SEQUENCE</scope>
    <source>
        <strain evidence="1">ZJU_SS_LIU_2023</strain>
    </source>
</reference>
<dbReference type="Proteomes" id="UP001239111">
    <property type="component" value="Chromosome 1"/>
</dbReference>
<name>A0ACC2PVT8_9HYME</name>
<evidence type="ECO:0000313" key="1">
    <source>
        <dbReference type="EMBL" id="KAJ8686472.1"/>
    </source>
</evidence>
<gene>
    <name evidence="1" type="ORF">QAD02_022266</name>
</gene>
<comment type="caution">
    <text evidence="1">The sequence shown here is derived from an EMBL/GenBank/DDBJ whole genome shotgun (WGS) entry which is preliminary data.</text>
</comment>
<dbReference type="EMBL" id="CM056741">
    <property type="protein sequence ID" value="KAJ8686472.1"/>
    <property type="molecule type" value="Genomic_DNA"/>
</dbReference>
<organism evidence="1 2">
    <name type="scientific">Eretmocerus hayati</name>
    <dbReference type="NCBI Taxonomy" id="131215"/>
    <lineage>
        <taxon>Eukaryota</taxon>
        <taxon>Metazoa</taxon>
        <taxon>Ecdysozoa</taxon>
        <taxon>Arthropoda</taxon>
        <taxon>Hexapoda</taxon>
        <taxon>Insecta</taxon>
        <taxon>Pterygota</taxon>
        <taxon>Neoptera</taxon>
        <taxon>Endopterygota</taxon>
        <taxon>Hymenoptera</taxon>
        <taxon>Apocrita</taxon>
        <taxon>Proctotrupomorpha</taxon>
        <taxon>Chalcidoidea</taxon>
        <taxon>Aphelinidae</taxon>
        <taxon>Aphelininae</taxon>
        <taxon>Eretmocerus</taxon>
    </lineage>
</organism>
<accession>A0ACC2PVT8</accession>
<protein>
    <submittedName>
        <fullName evidence="1">Uncharacterized protein</fullName>
    </submittedName>
</protein>
<evidence type="ECO:0000313" key="2">
    <source>
        <dbReference type="Proteomes" id="UP001239111"/>
    </source>
</evidence>
<proteinExistence type="predicted"/>
<sequence>MDVKRDILDQVLNFIYSGKVSMSDDNVSDVCAASEKFTLHDLKAQCSQYLILNLSSDNAVKVLIVASTNNMPELRKKCFTFINKHAHSVIETEDYKNLAAAFPFLLDELYRHLVNSVLPRPPSRT</sequence>